<comment type="caution">
    <text evidence="1">The sequence shown here is derived from an EMBL/GenBank/DDBJ whole genome shotgun (WGS) entry which is preliminary data.</text>
</comment>
<organism evidence="1 2">
    <name type="scientific">Dictyostelium firmibasis</name>
    <dbReference type="NCBI Taxonomy" id="79012"/>
    <lineage>
        <taxon>Eukaryota</taxon>
        <taxon>Amoebozoa</taxon>
        <taxon>Evosea</taxon>
        <taxon>Eumycetozoa</taxon>
        <taxon>Dictyostelia</taxon>
        <taxon>Dictyosteliales</taxon>
        <taxon>Dictyosteliaceae</taxon>
        <taxon>Dictyostelium</taxon>
    </lineage>
</organism>
<accession>A0AAN7TW93</accession>
<protein>
    <submittedName>
        <fullName evidence="1">Uncharacterized protein</fullName>
    </submittedName>
</protein>
<dbReference type="EMBL" id="JAVFKY010000005">
    <property type="protein sequence ID" value="KAK5576668.1"/>
    <property type="molecule type" value="Genomic_DNA"/>
</dbReference>
<proteinExistence type="predicted"/>
<dbReference type="AlphaFoldDB" id="A0AAN7TW93"/>
<keyword evidence="2" id="KW-1185">Reference proteome</keyword>
<name>A0AAN7TW93_9MYCE</name>
<evidence type="ECO:0000313" key="2">
    <source>
        <dbReference type="Proteomes" id="UP001344447"/>
    </source>
</evidence>
<evidence type="ECO:0000313" key="1">
    <source>
        <dbReference type="EMBL" id="KAK5576668.1"/>
    </source>
</evidence>
<reference evidence="1 2" key="1">
    <citation type="submission" date="2023-11" db="EMBL/GenBank/DDBJ databases">
        <title>Dfirmibasis_genome.</title>
        <authorList>
            <person name="Edelbroek B."/>
            <person name="Kjellin J."/>
            <person name="Jerlstrom-Hultqvist J."/>
            <person name="Soderbom F."/>
        </authorList>
    </citation>
    <scope>NUCLEOTIDE SEQUENCE [LARGE SCALE GENOMIC DNA]</scope>
    <source>
        <strain evidence="1 2">TNS-C-14</strain>
    </source>
</reference>
<gene>
    <name evidence="1" type="ORF">RB653_007812</name>
</gene>
<dbReference type="Proteomes" id="UP001344447">
    <property type="component" value="Unassembled WGS sequence"/>
</dbReference>
<sequence length="60" mass="6657">MSIFKSLFTLNGFQLKNQQKSNSVVVMNNGDKINYSLQQRNESSYLSFTQIGSAIGTAHA</sequence>